<keyword evidence="2" id="KW-1185">Reference proteome</keyword>
<proteinExistence type="predicted"/>
<dbReference type="Proteomes" id="UP001151081">
    <property type="component" value="Unassembled WGS sequence"/>
</dbReference>
<accession>A0A9X4AR02</accession>
<reference evidence="1 2" key="1">
    <citation type="submission" date="2021-04" db="EMBL/GenBank/DDBJ databases">
        <title>Genome analysis of Polyangium sp.</title>
        <authorList>
            <person name="Li Y."/>
            <person name="Wang J."/>
        </authorList>
    </citation>
    <scope>NUCLEOTIDE SEQUENCE [LARGE SCALE GENOMIC DNA]</scope>
    <source>
        <strain evidence="1 2">SDU14</strain>
    </source>
</reference>
<dbReference type="RefSeq" id="WP_272417986.1">
    <property type="nucleotide sequence ID" value="NZ_JAGTJJ010000001.1"/>
</dbReference>
<name>A0A9X4AR02_9BACT</name>
<sequence length="152" mass="17095">MVNLSIRSPMWLWDLGTTFAVAVVPEERFRAPMRGYNASLFAHIGFRPLEFLGVFGGVRIGDWYGWNETPSGPLESKGSSAAGLVGAEFYRRFTQRLAFRVLAEGGYTFAKPTLRVDARFDQIWGPPFPVFGVLSMQIVYDIMQYGTKDPTE</sequence>
<evidence type="ECO:0000313" key="2">
    <source>
        <dbReference type="Proteomes" id="UP001151081"/>
    </source>
</evidence>
<protein>
    <submittedName>
        <fullName evidence="1">Uncharacterized protein</fullName>
    </submittedName>
</protein>
<gene>
    <name evidence="1" type="ORF">KEG57_03655</name>
</gene>
<comment type="caution">
    <text evidence="1">The sequence shown here is derived from an EMBL/GenBank/DDBJ whole genome shotgun (WGS) entry which is preliminary data.</text>
</comment>
<dbReference type="EMBL" id="JAGTJJ010000001">
    <property type="protein sequence ID" value="MDC3979582.1"/>
    <property type="molecule type" value="Genomic_DNA"/>
</dbReference>
<dbReference type="AlphaFoldDB" id="A0A9X4AR02"/>
<organism evidence="1 2">
    <name type="scientific">Polyangium jinanense</name>
    <dbReference type="NCBI Taxonomy" id="2829994"/>
    <lineage>
        <taxon>Bacteria</taxon>
        <taxon>Pseudomonadati</taxon>
        <taxon>Myxococcota</taxon>
        <taxon>Polyangia</taxon>
        <taxon>Polyangiales</taxon>
        <taxon>Polyangiaceae</taxon>
        <taxon>Polyangium</taxon>
    </lineage>
</organism>
<evidence type="ECO:0000313" key="1">
    <source>
        <dbReference type="EMBL" id="MDC3979582.1"/>
    </source>
</evidence>